<evidence type="ECO:0008006" key="3">
    <source>
        <dbReference type="Google" id="ProtNLM"/>
    </source>
</evidence>
<dbReference type="Gene3D" id="3.40.630.30">
    <property type="match status" value="1"/>
</dbReference>
<accession>A0ABQ1XYV6</accession>
<reference evidence="2" key="1">
    <citation type="journal article" date="2019" name="Int. J. Syst. Evol. Microbiol.">
        <title>The Global Catalogue of Microorganisms (GCM) 10K type strain sequencing project: providing services to taxonomists for standard genome sequencing and annotation.</title>
        <authorList>
            <consortium name="The Broad Institute Genomics Platform"/>
            <consortium name="The Broad Institute Genome Sequencing Center for Infectious Disease"/>
            <person name="Wu L."/>
            <person name="Ma J."/>
        </authorList>
    </citation>
    <scope>NUCLEOTIDE SEQUENCE [LARGE SCALE GENOMIC DNA]</scope>
    <source>
        <strain evidence="2">CGMCC 1.12766</strain>
    </source>
</reference>
<protein>
    <recommendedName>
        <fullName evidence="3">N-acetyltransferase domain-containing protein</fullName>
    </recommendedName>
</protein>
<comment type="caution">
    <text evidence="1">The sequence shown here is derived from an EMBL/GenBank/DDBJ whole genome shotgun (WGS) entry which is preliminary data.</text>
</comment>
<organism evidence="1 2">
    <name type="scientific">Glycocaulis albus</name>
    <dbReference type="NCBI Taxonomy" id="1382801"/>
    <lineage>
        <taxon>Bacteria</taxon>
        <taxon>Pseudomonadati</taxon>
        <taxon>Pseudomonadota</taxon>
        <taxon>Alphaproteobacteria</taxon>
        <taxon>Maricaulales</taxon>
        <taxon>Maricaulaceae</taxon>
        <taxon>Glycocaulis</taxon>
    </lineage>
</organism>
<proteinExistence type="predicted"/>
<sequence length="365" mass="39604">MTASAIREVTQADLPDIVRLATLCGFPARTTEGWRWVLFGNPQQGAIAPGWVHEGPDSITGFLGNFVNRYRCGPAQHLVATGHTVVTDRSVKGQQAGIRLIRHGVAQPHVDAFVTLNNNALSAPLLPRVGARPWLGHQGREWVEWILRPSRVLRALLPAAGPAERFDCHPGFSFAVEARRGGITFATLESVCDDELEAITPEGVPVRQIDVASLRYRLADPDRRAGSSYVVARMGGRALALASILLTKPSPERLDHAEIADWVASPCAGGVKAQKALLRHLAVIARRAGASRLRLHFPSIVPAGVLQAAGPHLRRRHRHDPCHALVRNDVLASWQPGPGDADYFFAFRIPPALFAARSGAHDRVG</sequence>
<evidence type="ECO:0000313" key="1">
    <source>
        <dbReference type="EMBL" id="GGH07215.1"/>
    </source>
</evidence>
<dbReference type="SUPFAM" id="SSF55729">
    <property type="entry name" value="Acyl-CoA N-acyltransferases (Nat)"/>
    <property type="match status" value="1"/>
</dbReference>
<dbReference type="Proteomes" id="UP000648722">
    <property type="component" value="Unassembled WGS sequence"/>
</dbReference>
<dbReference type="RefSeq" id="WP_188452927.1">
    <property type="nucleotide sequence ID" value="NZ_BMFS01000014.1"/>
</dbReference>
<name>A0ABQ1XYV6_9PROT</name>
<dbReference type="InterPro" id="IPR016181">
    <property type="entry name" value="Acyl_CoA_acyltransferase"/>
</dbReference>
<keyword evidence="2" id="KW-1185">Reference proteome</keyword>
<gene>
    <name evidence="1" type="ORF">GCM10007420_24890</name>
</gene>
<evidence type="ECO:0000313" key="2">
    <source>
        <dbReference type="Proteomes" id="UP000648722"/>
    </source>
</evidence>
<dbReference type="EMBL" id="BMFS01000014">
    <property type="protein sequence ID" value="GGH07215.1"/>
    <property type="molecule type" value="Genomic_DNA"/>
</dbReference>